<dbReference type="GO" id="GO:0016020">
    <property type="term" value="C:membrane"/>
    <property type="evidence" value="ECO:0007669"/>
    <property type="project" value="GOC"/>
</dbReference>
<dbReference type="GO" id="GO:0046872">
    <property type="term" value="F:metal ion binding"/>
    <property type="evidence" value="ECO:0007669"/>
    <property type="project" value="UniProtKB-KW"/>
</dbReference>
<dbReference type="SUPFAM" id="SSF56300">
    <property type="entry name" value="Metallo-dependent phosphatases"/>
    <property type="match status" value="1"/>
</dbReference>
<proteinExistence type="inferred from homology"/>
<gene>
    <name evidence="6" type="ORF">H9872_02020</name>
</gene>
<name>A0A9E2NK89_9FIRM</name>
<organism evidence="6 7">
    <name type="scientific">Candidatus Cellulosilyticum pullistercoris</name>
    <dbReference type="NCBI Taxonomy" id="2838521"/>
    <lineage>
        <taxon>Bacteria</taxon>
        <taxon>Bacillati</taxon>
        <taxon>Bacillota</taxon>
        <taxon>Clostridia</taxon>
        <taxon>Lachnospirales</taxon>
        <taxon>Cellulosilyticaceae</taxon>
        <taxon>Cellulosilyticum</taxon>
    </lineage>
</organism>
<feature type="domain" description="Calcineurin-like phosphoesterase" evidence="5">
    <location>
        <begin position="42"/>
        <end position="208"/>
    </location>
</feature>
<dbReference type="InterPro" id="IPR004843">
    <property type="entry name" value="Calcineurin-like_PHP"/>
</dbReference>
<protein>
    <submittedName>
        <fullName evidence="6">Metallophosphoesterase</fullName>
    </submittedName>
</protein>
<keyword evidence="2" id="KW-0479">Metal-binding</keyword>
<accession>A0A9E2NK89</accession>
<dbReference type="InterPro" id="IPR029052">
    <property type="entry name" value="Metallo-depent_PP-like"/>
</dbReference>
<dbReference type="Proteomes" id="UP000824229">
    <property type="component" value="Unassembled WGS sequence"/>
</dbReference>
<reference evidence="6" key="1">
    <citation type="journal article" date="2021" name="PeerJ">
        <title>Extensive microbial diversity within the chicken gut microbiome revealed by metagenomics and culture.</title>
        <authorList>
            <person name="Gilroy R."/>
            <person name="Ravi A."/>
            <person name="Getino M."/>
            <person name="Pursley I."/>
            <person name="Horton D.L."/>
            <person name="Alikhan N.F."/>
            <person name="Baker D."/>
            <person name="Gharbi K."/>
            <person name="Hall N."/>
            <person name="Watson M."/>
            <person name="Adriaenssens E.M."/>
            <person name="Foster-Nyarko E."/>
            <person name="Jarju S."/>
            <person name="Secka A."/>
            <person name="Antonio M."/>
            <person name="Oren A."/>
            <person name="Chaudhuri R.R."/>
            <person name="La Ragione R."/>
            <person name="Hildebrand F."/>
            <person name="Pallen M.J."/>
        </authorList>
    </citation>
    <scope>NUCLEOTIDE SEQUENCE</scope>
    <source>
        <strain evidence="6">B5-657</strain>
    </source>
</reference>
<comment type="similarity">
    <text evidence="4">Belongs to the metallophosphoesterase superfamily.</text>
</comment>
<evidence type="ECO:0000256" key="3">
    <source>
        <dbReference type="ARBA" id="ARBA00022801"/>
    </source>
</evidence>
<dbReference type="InterPro" id="IPR051158">
    <property type="entry name" value="Metallophosphoesterase_sf"/>
</dbReference>
<dbReference type="GO" id="GO:0008758">
    <property type="term" value="F:UDP-2,3-diacylglucosamine hydrolase activity"/>
    <property type="evidence" value="ECO:0007669"/>
    <property type="project" value="TreeGrafter"/>
</dbReference>
<dbReference type="PANTHER" id="PTHR31302">
    <property type="entry name" value="TRANSMEMBRANE PROTEIN WITH METALLOPHOSPHOESTERASE DOMAIN-RELATED"/>
    <property type="match status" value="1"/>
</dbReference>
<evidence type="ECO:0000259" key="5">
    <source>
        <dbReference type="Pfam" id="PF00149"/>
    </source>
</evidence>
<dbReference type="Gene3D" id="3.60.21.10">
    <property type="match status" value="1"/>
</dbReference>
<evidence type="ECO:0000256" key="4">
    <source>
        <dbReference type="ARBA" id="ARBA00061089"/>
    </source>
</evidence>
<sequence length="276" mass="30791">MIFTIILLAVCAFIDARYIEPKLLMVKKQEIITNKLILNEPLKIVQFSDVHLGKDYTLTDFKRVIDKVNALEPDLIIFTGDLIDNNKSFNEEEGVAALLKELRATYGKFAVYGNHDHGGNGTKRYARMMAASGFILLKDSSETITLENGQKLAIIGIDDIILGRPNLEVAFKDIEASVFNLFISHAPDVVDKVKMQPIDLQLSGHSHGGQVRLPFIGAPFTPPQGQKYIKGLYPIEESNGMYLYVNSGIGTSQLPYRFMNMPEITLLLVSSKAQDR</sequence>
<keyword evidence="3" id="KW-0378">Hydrolase</keyword>
<dbReference type="AlphaFoldDB" id="A0A9E2NK89"/>
<dbReference type="GO" id="GO:0009245">
    <property type="term" value="P:lipid A biosynthetic process"/>
    <property type="evidence" value="ECO:0007669"/>
    <property type="project" value="TreeGrafter"/>
</dbReference>
<dbReference type="Pfam" id="PF00149">
    <property type="entry name" value="Metallophos"/>
    <property type="match status" value="1"/>
</dbReference>
<evidence type="ECO:0000256" key="1">
    <source>
        <dbReference type="ARBA" id="ARBA00001968"/>
    </source>
</evidence>
<comment type="cofactor">
    <cofactor evidence="1">
        <name>a divalent metal cation</name>
        <dbReference type="ChEBI" id="CHEBI:60240"/>
    </cofactor>
</comment>
<dbReference type="CDD" id="cd07385">
    <property type="entry name" value="MPP_YkuE_C"/>
    <property type="match status" value="1"/>
</dbReference>
<evidence type="ECO:0000313" key="6">
    <source>
        <dbReference type="EMBL" id="MBU3803521.1"/>
    </source>
</evidence>
<reference evidence="6" key="2">
    <citation type="submission" date="2021-04" db="EMBL/GenBank/DDBJ databases">
        <authorList>
            <person name="Gilroy R."/>
        </authorList>
    </citation>
    <scope>NUCLEOTIDE SEQUENCE</scope>
    <source>
        <strain evidence="6">B5-657</strain>
    </source>
</reference>
<dbReference type="EMBL" id="JAHLFQ010000038">
    <property type="protein sequence ID" value="MBU3803521.1"/>
    <property type="molecule type" value="Genomic_DNA"/>
</dbReference>
<dbReference type="FunFam" id="3.60.21.10:FF:000028">
    <property type="entry name" value="Putative metallophosphoesterase"/>
    <property type="match status" value="1"/>
</dbReference>
<evidence type="ECO:0000256" key="2">
    <source>
        <dbReference type="ARBA" id="ARBA00022723"/>
    </source>
</evidence>
<evidence type="ECO:0000313" key="7">
    <source>
        <dbReference type="Proteomes" id="UP000824229"/>
    </source>
</evidence>
<dbReference type="PANTHER" id="PTHR31302:SF25">
    <property type="entry name" value="PHOSPHOESTERASE"/>
    <property type="match status" value="1"/>
</dbReference>
<comment type="caution">
    <text evidence="6">The sequence shown here is derived from an EMBL/GenBank/DDBJ whole genome shotgun (WGS) entry which is preliminary data.</text>
</comment>